<keyword evidence="7" id="KW-1133">Transmembrane helix</keyword>
<evidence type="ECO:0000313" key="10">
    <source>
        <dbReference type="Proteomes" id="UP000605970"/>
    </source>
</evidence>
<dbReference type="GO" id="GO:0045134">
    <property type="term" value="F:UDP phosphatase activity"/>
    <property type="evidence" value="ECO:0007669"/>
    <property type="project" value="TreeGrafter"/>
</dbReference>
<feature type="domain" description="Fucosyltransferase N-terminal" evidence="8">
    <location>
        <begin position="58"/>
        <end position="163"/>
    </location>
</feature>
<evidence type="ECO:0000256" key="6">
    <source>
        <dbReference type="PIRSR" id="PIRSR609283-1"/>
    </source>
</evidence>
<dbReference type="PANTHER" id="PTHR13023:SF3">
    <property type="entry name" value="SOLUBLE CALCIUM-ACTIVATED NUCLEOTIDASE 1"/>
    <property type="match status" value="1"/>
</dbReference>
<evidence type="ECO:0000313" key="9">
    <source>
        <dbReference type="EMBL" id="KAF7635386.1"/>
    </source>
</evidence>
<evidence type="ECO:0000259" key="8">
    <source>
        <dbReference type="Pfam" id="PF17039"/>
    </source>
</evidence>
<keyword evidence="4 6" id="KW-0106">Calcium</keyword>
<dbReference type="GO" id="GO:0005509">
    <property type="term" value="F:calcium ion binding"/>
    <property type="evidence" value="ECO:0007669"/>
    <property type="project" value="InterPro"/>
</dbReference>
<keyword evidence="2 6" id="KW-0479">Metal-binding</keyword>
<keyword evidence="7" id="KW-0472">Membrane</keyword>
<dbReference type="InterPro" id="IPR009283">
    <property type="entry name" value="Apyrase"/>
</dbReference>
<evidence type="ECO:0000256" key="3">
    <source>
        <dbReference type="ARBA" id="ARBA00022801"/>
    </source>
</evidence>
<dbReference type="SUPFAM" id="SSF101887">
    <property type="entry name" value="Apyrase"/>
    <property type="match status" value="1"/>
</dbReference>
<dbReference type="Pfam" id="PF17039">
    <property type="entry name" value="Glyco_tran_10_N"/>
    <property type="match status" value="1"/>
</dbReference>
<keyword evidence="10" id="KW-1185">Reference proteome</keyword>
<reference evidence="9" key="1">
    <citation type="journal article" date="2020" name="Ecol. Evol.">
        <title>Genome structure and content of the rice root-knot nematode (Meloidogyne graminicola).</title>
        <authorList>
            <person name="Phan N.T."/>
            <person name="Danchin E.G.J."/>
            <person name="Klopp C."/>
            <person name="Perfus-Barbeoch L."/>
            <person name="Kozlowski D.K."/>
            <person name="Koutsovoulos G.D."/>
            <person name="Lopez-Roques C."/>
            <person name="Bouchez O."/>
            <person name="Zahm M."/>
            <person name="Besnard G."/>
            <person name="Bellafiore S."/>
        </authorList>
    </citation>
    <scope>NUCLEOTIDE SEQUENCE</scope>
    <source>
        <strain evidence="9">VN-18</strain>
    </source>
</reference>
<name>A0A8S9ZQQ4_9BILA</name>
<feature type="transmembrane region" description="Helical" evidence="7">
    <location>
        <begin position="12"/>
        <end position="28"/>
    </location>
</feature>
<dbReference type="GO" id="GO:0030166">
    <property type="term" value="P:proteoglycan biosynthetic process"/>
    <property type="evidence" value="ECO:0007669"/>
    <property type="project" value="TreeGrafter"/>
</dbReference>
<dbReference type="InterPro" id="IPR036258">
    <property type="entry name" value="Apyrase_sf"/>
</dbReference>
<keyword evidence="7" id="KW-0812">Transmembrane</keyword>
<dbReference type="SUPFAM" id="SSF53756">
    <property type="entry name" value="UDP-Glycosyltransferase/glycogen phosphorylase"/>
    <property type="match status" value="1"/>
</dbReference>
<dbReference type="InterPro" id="IPR031481">
    <property type="entry name" value="Glyco_tran_10_N"/>
</dbReference>
<feature type="binding site" evidence="6">
    <location>
        <position position="457"/>
    </location>
    <ligand>
        <name>Ca(2+)</name>
        <dbReference type="ChEBI" id="CHEBI:29108"/>
    </ligand>
</feature>
<sequence length="479" mass="56453">MAQSASFSLSKFLFSILIFLSILLYIFYNIQIIFPSIEDAVEPGWLKRMSIPVKWPPPVILMWTTFFSNSMTAKLLEYNNITNCKYKCFYTDNKSFEQKAAMLVFHARDEIEPLPKHRTPEQLYTFFVLESPYHTWGMGTDVPEYFFNISMTYRYDSDVQYSYDIILFCYESQLSANLPFTSPSKPNKRFELTRKQNSQLCLKNWENEQEKLKIDKFKDVEWHGFIIFQQGPCLKIQADIFSKNILLYNIQTSDLLNFLFGNNNELKSKIVEASEIDKNLISESKKLQPSLNEFAGILALKMDIMIFKEIKTNRQLFWTYIDRCQNKETKIFKMSVISDMDKASKVNNNTWQSYFIRGILYFSPPNANITWTETIIFLTNTATKKGRAMESNVLSIFLTIFNKQKFVNKDGTVRDKNRMFIKKINSKGEIQHIDWFNNYDKLRNAANCSFPGFLVHEAVQWSNVHKQWVFLPRFFSLIK</sequence>
<dbReference type="PANTHER" id="PTHR13023">
    <property type="entry name" value="APYRASE"/>
    <property type="match status" value="1"/>
</dbReference>
<organism evidence="9 10">
    <name type="scientific">Meloidogyne graminicola</name>
    <dbReference type="NCBI Taxonomy" id="189291"/>
    <lineage>
        <taxon>Eukaryota</taxon>
        <taxon>Metazoa</taxon>
        <taxon>Ecdysozoa</taxon>
        <taxon>Nematoda</taxon>
        <taxon>Chromadorea</taxon>
        <taxon>Rhabditida</taxon>
        <taxon>Tylenchina</taxon>
        <taxon>Tylenchomorpha</taxon>
        <taxon>Tylenchoidea</taxon>
        <taxon>Meloidogynidae</taxon>
        <taxon>Meloidogyninae</taxon>
        <taxon>Meloidogyne</taxon>
    </lineage>
</organism>
<accession>A0A8S9ZQQ4</accession>
<evidence type="ECO:0000256" key="7">
    <source>
        <dbReference type="SAM" id="Phobius"/>
    </source>
</evidence>
<keyword evidence="3" id="KW-0378">Hydrolase</keyword>
<evidence type="ECO:0000256" key="1">
    <source>
        <dbReference type="ARBA" id="ARBA00001913"/>
    </source>
</evidence>
<comment type="cofactor">
    <cofactor evidence="1 6">
        <name>Ca(2+)</name>
        <dbReference type="ChEBI" id="CHEBI:29108"/>
    </cofactor>
</comment>
<evidence type="ECO:0000256" key="4">
    <source>
        <dbReference type="ARBA" id="ARBA00022837"/>
    </source>
</evidence>
<gene>
    <name evidence="9" type="ORF">Mgra_00005206</name>
</gene>
<evidence type="ECO:0000256" key="5">
    <source>
        <dbReference type="ARBA" id="ARBA00025738"/>
    </source>
</evidence>
<dbReference type="GO" id="GO:0004382">
    <property type="term" value="F:GDP phosphatase activity"/>
    <property type="evidence" value="ECO:0007669"/>
    <property type="project" value="TreeGrafter"/>
</dbReference>
<proteinExistence type="inferred from homology"/>
<comment type="caution">
    <text evidence="9">The sequence shown here is derived from an EMBL/GenBank/DDBJ whole genome shotgun (WGS) entry which is preliminary data.</text>
</comment>
<protein>
    <submittedName>
        <fullName evidence="9">Glyco_tran_10_N domain-containing protein</fullName>
    </submittedName>
</protein>
<comment type="similarity">
    <text evidence="5">Belongs to the apyrase family.</text>
</comment>
<dbReference type="Gene3D" id="2.120.10.100">
    <property type="entry name" value="Apyrase"/>
    <property type="match status" value="2"/>
</dbReference>
<dbReference type="EMBL" id="JABEBT010000043">
    <property type="protein sequence ID" value="KAF7635386.1"/>
    <property type="molecule type" value="Genomic_DNA"/>
</dbReference>
<dbReference type="OrthoDB" id="5912041at2759"/>
<evidence type="ECO:0000256" key="2">
    <source>
        <dbReference type="ARBA" id="ARBA00022723"/>
    </source>
</evidence>
<dbReference type="AlphaFoldDB" id="A0A8S9ZQQ4"/>
<dbReference type="Proteomes" id="UP000605970">
    <property type="component" value="Unassembled WGS sequence"/>
</dbReference>
<dbReference type="Pfam" id="PF06079">
    <property type="entry name" value="Apyrase"/>
    <property type="match status" value="1"/>
</dbReference>